<dbReference type="PANTHER" id="PTHR21666:SF290">
    <property type="entry name" value="PEPTIDASE M23 DOMAIN PROTEIN"/>
    <property type="match status" value="1"/>
</dbReference>
<organism evidence="4 5">
    <name type="scientific">Treponema phagedenis</name>
    <dbReference type="NCBI Taxonomy" id="162"/>
    <lineage>
        <taxon>Bacteria</taxon>
        <taxon>Pseudomonadati</taxon>
        <taxon>Spirochaetota</taxon>
        <taxon>Spirochaetia</taxon>
        <taxon>Spirochaetales</taxon>
        <taxon>Treponemataceae</taxon>
        <taxon>Treponema</taxon>
    </lineage>
</organism>
<dbReference type="GO" id="GO:0004222">
    <property type="term" value="F:metalloendopeptidase activity"/>
    <property type="evidence" value="ECO:0007669"/>
    <property type="project" value="TreeGrafter"/>
</dbReference>
<dbReference type="InterPro" id="IPR011055">
    <property type="entry name" value="Dup_hybrid_motif"/>
</dbReference>
<protein>
    <submittedName>
        <fullName evidence="4">M23 family metallopeptidase</fullName>
    </submittedName>
</protein>
<dbReference type="InterPro" id="IPR018392">
    <property type="entry name" value="LysM"/>
</dbReference>
<dbReference type="CDD" id="cd00118">
    <property type="entry name" value="LysM"/>
    <property type="match status" value="1"/>
</dbReference>
<proteinExistence type="predicted"/>
<feature type="domain" description="M23ase beta-sheet core" evidence="3">
    <location>
        <begin position="205"/>
        <end position="299"/>
    </location>
</feature>
<evidence type="ECO:0000259" key="2">
    <source>
        <dbReference type="Pfam" id="PF01476"/>
    </source>
</evidence>
<dbReference type="InterPro" id="IPR050570">
    <property type="entry name" value="Cell_wall_metabolism_enzyme"/>
</dbReference>
<dbReference type="CDD" id="cd12797">
    <property type="entry name" value="M23_peptidase"/>
    <property type="match status" value="1"/>
</dbReference>
<dbReference type="InterPro" id="IPR016047">
    <property type="entry name" value="M23ase_b-sheet_dom"/>
</dbReference>
<feature type="signal peptide" evidence="1">
    <location>
        <begin position="1"/>
        <end position="21"/>
    </location>
</feature>
<feature type="domain" description="LysM" evidence="2">
    <location>
        <begin position="68"/>
        <end position="98"/>
    </location>
</feature>
<reference evidence="4 5" key="1">
    <citation type="submission" date="2019-08" db="EMBL/GenBank/DDBJ databases">
        <authorList>
            <person name="Kuhnert P."/>
        </authorList>
    </citation>
    <scope>NUCLEOTIDE SEQUENCE [LARGE SCALE GENOMIC DNA]</scope>
    <source>
        <strain evidence="4 5">B36.5</strain>
    </source>
</reference>
<feature type="chain" id="PRO_5042128288" evidence="1">
    <location>
        <begin position="22"/>
        <end position="306"/>
    </location>
</feature>
<keyword evidence="1" id="KW-0732">Signal</keyword>
<accession>A0AAE6M6S8</accession>
<dbReference type="Pfam" id="PF01551">
    <property type="entry name" value="Peptidase_M23"/>
    <property type="match status" value="1"/>
</dbReference>
<dbReference type="GeneID" id="57752953"/>
<evidence type="ECO:0000313" key="4">
    <source>
        <dbReference type="EMBL" id="QEJ97876.1"/>
    </source>
</evidence>
<gene>
    <name evidence="4" type="ORF">FUT82_07625</name>
</gene>
<dbReference type="Pfam" id="PF01476">
    <property type="entry name" value="LysM"/>
    <property type="match status" value="1"/>
</dbReference>
<dbReference type="SUPFAM" id="SSF51261">
    <property type="entry name" value="Duplicated hybrid motif"/>
    <property type="match status" value="1"/>
</dbReference>
<name>A0AAE6M6S8_TREPH</name>
<evidence type="ECO:0000313" key="5">
    <source>
        <dbReference type="Proteomes" id="UP000323594"/>
    </source>
</evidence>
<dbReference type="Gene3D" id="2.70.70.10">
    <property type="entry name" value="Glucose Permease (Domain IIA)"/>
    <property type="match status" value="1"/>
</dbReference>
<dbReference type="EMBL" id="CP042817">
    <property type="protein sequence ID" value="QEJ97876.1"/>
    <property type="molecule type" value="Genomic_DNA"/>
</dbReference>
<dbReference type="RefSeq" id="WP_024753459.1">
    <property type="nucleotide sequence ID" value="NZ_CP027018.1"/>
</dbReference>
<dbReference type="AlphaFoldDB" id="A0AAE6M6S8"/>
<evidence type="ECO:0000256" key="1">
    <source>
        <dbReference type="SAM" id="SignalP"/>
    </source>
</evidence>
<dbReference type="Proteomes" id="UP000323594">
    <property type="component" value="Chromosome"/>
</dbReference>
<dbReference type="PANTHER" id="PTHR21666">
    <property type="entry name" value="PEPTIDASE-RELATED"/>
    <property type="match status" value="1"/>
</dbReference>
<evidence type="ECO:0000259" key="3">
    <source>
        <dbReference type="Pfam" id="PF01551"/>
    </source>
</evidence>
<sequence length="306" mass="33985">MRLPARYVFFLFFLNISFSFAQSPYPKINSLEMKDIGFQQYSDDVRKARMALAEGKKGRELPISFYAYVAKKNDTIIRIAARCSIPYDSIVSLNRIESVSMDIEGKTLILPSVPGLYVAEKPGTPIENLLAALSKKINAPSFLLPLPNPDNFKEKIKFLCIPNAIFDGTVRIFFLKPFYRFPLDKGILTSGFGNRPSPFTGKPSYHAGIDLAAPMGSPVYACAAGEIKKIATNNIYGKHIILKHIDGRESLYGHLSAVEVQLHQKVKSGKIIGKVGMTGMSTGPHLHFEVHEHGVPKNPATFIQKR</sequence>